<proteinExistence type="predicted"/>
<protein>
    <submittedName>
        <fullName evidence="3">Uncharacterized protein</fullName>
    </submittedName>
</protein>
<sequence>MPDEGNLDQVKELMALIAAHKEMNVTGASVVFDFVRRRIQPLQKRFHYVFEDIGAEDPSRMCADELSGAEALVRTKKVLLDVGGVPYVPKLFSAVNPPHPDTVATYRSTPFMPDEPDARVAASSDSERTQSAASGLAKDLPEIPKGRRVCAKRKTSSIDSPSSPSPGPKKQKGAVDVASVSVGDDVLVGIPITGARTDPLPDSNVVTVTTPRISSGQDLPSTGSGAGITEVFQTPVLGTPKPRVLKLKKLAVKKSTLTSAVIGLEDTSSEVPPAPEQHNIPPPEGENLVPEPPAPEQSEEAEPRAVAEQAQGGETSAHASAPPELPTSEKTSGAEEAGGSSLPSNQTITYQLIPQKITPEERRKIPFNLAFDPMLDRQKLGGFQELAQEMTQFTMDLYKQSELKYAKLQAVLDTDAELLDREERCKSLEEDNIAMKKHIQKLEHERMKYDELKTFNNTLRSQLKEQRKAHQDEVERLQKKLQDTDIQFVECMQTVKALSEEKITRDKELEELKVAAQAVVDMVDPLEDGAPTERSLLDRL</sequence>
<evidence type="ECO:0000256" key="1">
    <source>
        <dbReference type="SAM" id="Coils"/>
    </source>
</evidence>
<feature type="region of interest" description="Disordered" evidence="2">
    <location>
        <begin position="103"/>
        <end position="177"/>
    </location>
</feature>
<feature type="coiled-coil region" evidence="1">
    <location>
        <begin position="425"/>
        <end position="487"/>
    </location>
</feature>
<gene>
    <name evidence="3" type="ORF">PVAP13_5NG333086</name>
</gene>
<comment type="caution">
    <text evidence="3">The sequence shown here is derived from an EMBL/GenBank/DDBJ whole genome shotgun (WGS) entry which is preliminary data.</text>
</comment>
<evidence type="ECO:0000256" key="2">
    <source>
        <dbReference type="SAM" id="MobiDB-lite"/>
    </source>
</evidence>
<feature type="compositionally biased region" description="Basic residues" evidence="2">
    <location>
        <begin position="146"/>
        <end position="155"/>
    </location>
</feature>
<dbReference type="AlphaFoldDB" id="A0A8T0RSM7"/>
<dbReference type="PANTHER" id="PTHR33026:SF7">
    <property type="entry name" value="OS03G0100275 PROTEIN"/>
    <property type="match status" value="1"/>
</dbReference>
<name>A0A8T0RSM7_PANVG</name>
<keyword evidence="1" id="KW-0175">Coiled coil</keyword>
<reference evidence="3" key="1">
    <citation type="submission" date="2020-05" db="EMBL/GenBank/DDBJ databases">
        <title>WGS assembly of Panicum virgatum.</title>
        <authorList>
            <person name="Lovell J.T."/>
            <person name="Jenkins J."/>
            <person name="Shu S."/>
            <person name="Juenger T.E."/>
            <person name="Schmutz J."/>
        </authorList>
    </citation>
    <scope>NUCLEOTIDE SEQUENCE</scope>
    <source>
        <strain evidence="3">AP13</strain>
    </source>
</reference>
<evidence type="ECO:0000313" key="3">
    <source>
        <dbReference type="EMBL" id="KAG2588404.1"/>
    </source>
</evidence>
<feature type="compositionally biased region" description="Pro residues" evidence="2">
    <location>
        <begin position="272"/>
        <end position="295"/>
    </location>
</feature>
<dbReference type="EMBL" id="CM029046">
    <property type="protein sequence ID" value="KAG2588404.1"/>
    <property type="molecule type" value="Genomic_DNA"/>
</dbReference>
<dbReference type="PANTHER" id="PTHR33026">
    <property type="entry name" value="OS06G0360600 PROTEIN"/>
    <property type="match status" value="1"/>
</dbReference>
<keyword evidence="4" id="KW-1185">Reference proteome</keyword>
<evidence type="ECO:0000313" key="4">
    <source>
        <dbReference type="Proteomes" id="UP000823388"/>
    </source>
</evidence>
<organism evidence="3 4">
    <name type="scientific">Panicum virgatum</name>
    <name type="common">Blackwell switchgrass</name>
    <dbReference type="NCBI Taxonomy" id="38727"/>
    <lineage>
        <taxon>Eukaryota</taxon>
        <taxon>Viridiplantae</taxon>
        <taxon>Streptophyta</taxon>
        <taxon>Embryophyta</taxon>
        <taxon>Tracheophyta</taxon>
        <taxon>Spermatophyta</taxon>
        <taxon>Magnoliopsida</taxon>
        <taxon>Liliopsida</taxon>
        <taxon>Poales</taxon>
        <taxon>Poaceae</taxon>
        <taxon>PACMAD clade</taxon>
        <taxon>Panicoideae</taxon>
        <taxon>Panicodae</taxon>
        <taxon>Paniceae</taxon>
        <taxon>Panicinae</taxon>
        <taxon>Panicum</taxon>
        <taxon>Panicum sect. Hiantes</taxon>
    </lineage>
</organism>
<dbReference type="Proteomes" id="UP000823388">
    <property type="component" value="Chromosome 5N"/>
</dbReference>
<accession>A0A8T0RSM7</accession>
<feature type="region of interest" description="Disordered" evidence="2">
    <location>
        <begin position="263"/>
        <end position="349"/>
    </location>
</feature>